<feature type="compositionally biased region" description="Acidic residues" evidence="1">
    <location>
        <begin position="1"/>
        <end position="22"/>
    </location>
</feature>
<sequence>MGLYDDEDEEAEDEDAEGETDNGAEHEAICDTSSDPSIGEIELPHREISECSDRILYDGTNSDLLPLPGYKMSNELRRLNSSPIEASLYEDDESILKVDENRDVDCDLKTEVKCESHDRIELNLGSENTEGLFCSLGKYRSTILPA</sequence>
<reference evidence="2" key="1">
    <citation type="submission" date="2018-11" db="EMBL/GenBank/DDBJ databases">
        <authorList>
            <consortium name="Pathogen Informatics"/>
        </authorList>
    </citation>
    <scope>NUCLEOTIDE SEQUENCE</scope>
</reference>
<protein>
    <submittedName>
        <fullName evidence="2">Uncharacterized protein</fullName>
    </submittedName>
</protein>
<dbReference type="AlphaFoldDB" id="A0A448X8R8"/>
<accession>A0A448X8R8</accession>
<name>A0A448X8R8_9PLAT</name>
<proteinExistence type="predicted"/>
<organism evidence="2 3">
    <name type="scientific">Protopolystoma xenopodis</name>
    <dbReference type="NCBI Taxonomy" id="117903"/>
    <lineage>
        <taxon>Eukaryota</taxon>
        <taxon>Metazoa</taxon>
        <taxon>Spiralia</taxon>
        <taxon>Lophotrochozoa</taxon>
        <taxon>Platyhelminthes</taxon>
        <taxon>Monogenea</taxon>
        <taxon>Polyopisthocotylea</taxon>
        <taxon>Polystomatidea</taxon>
        <taxon>Polystomatidae</taxon>
        <taxon>Protopolystoma</taxon>
    </lineage>
</organism>
<dbReference type="EMBL" id="CAAALY010116289">
    <property type="protein sequence ID" value="VEL30856.1"/>
    <property type="molecule type" value="Genomic_DNA"/>
</dbReference>
<dbReference type="Proteomes" id="UP000784294">
    <property type="component" value="Unassembled WGS sequence"/>
</dbReference>
<keyword evidence="3" id="KW-1185">Reference proteome</keyword>
<feature type="region of interest" description="Disordered" evidence="1">
    <location>
        <begin position="1"/>
        <end position="40"/>
    </location>
</feature>
<evidence type="ECO:0000256" key="1">
    <source>
        <dbReference type="SAM" id="MobiDB-lite"/>
    </source>
</evidence>
<comment type="caution">
    <text evidence="2">The sequence shown here is derived from an EMBL/GenBank/DDBJ whole genome shotgun (WGS) entry which is preliminary data.</text>
</comment>
<evidence type="ECO:0000313" key="3">
    <source>
        <dbReference type="Proteomes" id="UP000784294"/>
    </source>
</evidence>
<gene>
    <name evidence="2" type="ORF">PXEA_LOCUS24296</name>
</gene>
<evidence type="ECO:0000313" key="2">
    <source>
        <dbReference type="EMBL" id="VEL30856.1"/>
    </source>
</evidence>